<dbReference type="InterPro" id="IPR009003">
    <property type="entry name" value="Peptidase_S1_PA"/>
</dbReference>
<proteinExistence type="predicted"/>
<comment type="caution">
    <text evidence="1">The sequence shown here is derived from an EMBL/GenBank/DDBJ whole genome shotgun (WGS) entry which is preliminary data.</text>
</comment>
<dbReference type="EMBL" id="JAZEIP010000011">
    <property type="protein sequence ID" value="MEE4040248.1"/>
    <property type="molecule type" value="Genomic_DNA"/>
</dbReference>
<sequence>MYNNIYEKIKSSCGYVTVVLDGEKISQGTCFAYTQDGEVITAAHVVTGRMPIRLEDYTDPNAKVFVKFPGRPVIEYFVHFCSVGINVDAFSETIQLDIAALAPKEKQSGVFNYLPASLTPPQLGDRVFLSGFSDDLSLPFNINRIANKDFPGMQEFLSAMHTGYIADMMGPMTKCAVVGNHVRIHASNSEQNISADFSLFYMDNGVNSGASGGPIVNEAGEAIGVISQRAVTSASQSSDTSLKVPAGATIGLSLEPIETVRQIRLRQALTKN</sequence>
<keyword evidence="1" id="KW-0378">Hydrolase</keyword>
<reference evidence="1 2" key="1">
    <citation type="submission" date="2024-01" db="EMBL/GenBank/DDBJ databases">
        <title>Characterization of Pseudomonas viridiflava in Georgia, USA.</title>
        <authorList>
            <person name="Zhao M."/>
            <person name="Dutta B."/>
        </authorList>
    </citation>
    <scope>NUCLEOTIDE SEQUENCE [LARGE SCALE GENOMIC DNA]</scope>
    <source>
        <strain evidence="1 2">21GA0539</strain>
    </source>
</reference>
<keyword evidence="1" id="KW-0645">Protease</keyword>
<dbReference type="GO" id="GO:0006508">
    <property type="term" value="P:proteolysis"/>
    <property type="evidence" value="ECO:0007669"/>
    <property type="project" value="UniProtKB-KW"/>
</dbReference>
<dbReference type="Proteomes" id="UP001343600">
    <property type="component" value="Unassembled WGS sequence"/>
</dbReference>
<name>A0ABU7N5S7_PSEVI</name>
<dbReference type="Gene3D" id="2.40.10.10">
    <property type="entry name" value="Trypsin-like serine proteases"/>
    <property type="match status" value="2"/>
</dbReference>
<gene>
    <name evidence="1" type="ORF">V2I87_09095</name>
</gene>
<organism evidence="1 2">
    <name type="scientific">Pseudomonas viridiflava</name>
    <name type="common">Phytomonas viridiflava</name>
    <dbReference type="NCBI Taxonomy" id="33069"/>
    <lineage>
        <taxon>Bacteria</taxon>
        <taxon>Pseudomonadati</taxon>
        <taxon>Pseudomonadota</taxon>
        <taxon>Gammaproteobacteria</taxon>
        <taxon>Pseudomonadales</taxon>
        <taxon>Pseudomonadaceae</taxon>
        <taxon>Pseudomonas</taxon>
    </lineage>
</organism>
<evidence type="ECO:0000313" key="1">
    <source>
        <dbReference type="EMBL" id="MEE4040248.1"/>
    </source>
</evidence>
<dbReference type="InterPro" id="IPR043504">
    <property type="entry name" value="Peptidase_S1_PA_chymotrypsin"/>
</dbReference>
<dbReference type="GO" id="GO:0008233">
    <property type="term" value="F:peptidase activity"/>
    <property type="evidence" value="ECO:0007669"/>
    <property type="project" value="UniProtKB-KW"/>
</dbReference>
<accession>A0ABU7N5S7</accession>
<evidence type="ECO:0000313" key="2">
    <source>
        <dbReference type="Proteomes" id="UP001343600"/>
    </source>
</evidence>
<dbReference type="SUPFAM" id="SSF50494">
    <property type="entry name" value="Trypsin-like serine proteases"/>
    <property type="match status" value="1"/>
</dbReference>
<protein>
    <submittedName>
        <fullName evidence="1">Serine protease</fullName>
    </submittedName>
</protein>
<dbReference type="RefSeq" id="WP_122582343.1">
    <property type="nucleotide sequence ID" value="NZ_JAZEIH010000018.1"/>
</dbReference>
<keyword evidence="2" id="KW-1185">Reference proteome</keyword>
<dbReference type="Pfam" id="PF13365">
    <property type="entry name" value="Trypsin_2"/>
    <property type="match status" value="1"/>
</dbReference>